<evidence type="ECO:0000313" key="3">
    <source>
        <dbReference type="Proteomes" id="UP001158045"/>
    </source>
</evidence>
<accession>A0ABT6NH18</accession>
<dbReference type="RefSeq" id="WP_281095619.1">
    <property type="nucleotide sequence ID" value="NZ_JARYZI010000015.1"/>
</dbReference>
<keyword evidence="3" id="KW-1185">Reference proteome</keyword>
<comment type="caution">
    <text evidence="2">The sequence shown here is derived from an EMBL/GenBank/DDBJ whole genome shotgun (WGS) entry which is preliminary data.</text>
</comment>
<gene>
    <name evidence="2" type="ORF">QE109_16315</name>
</gene>
<name>A0ABT6NH18_9FIRM</name>
<feature type="domain" description="DUF3870" evidence="1">
    <location>
        <begin position="7"/>
        <end position="99"/>
    </location>
</feature>
<evidence type="ECO:0000313" key="2">
    <source>
        <dbReference type="EMBL" id="MDH8679724.1"/>
    </source>
</evidence>
<organism evidence="2 3">
    <name type="scientific">Fusibacter bizertensis</name>
    <dbReference type="NCBI Taxonomy" id="1488331"/>
    <lineage>
        <taxon>Bacteria</taxon>
        <taxon>Bacillati</taxon>
        <taxon>Bacillota</taxon>
        <taxon>Clostridia</taxon>
        <taxon>Eubacteriales</taxon>
        <taxon>Eubacteriales Family XII. Incertae Sedis</taxon>
        <taxon>Fusibacter</taxon>
    </lineage>
</organism>
<proteinExistence type="predicted"/>
<dbReference type="InterPro" id="IPR024617">
    <property type="entry name" value="DUF3870"/>
</dbReference>
<dbReference type="Pfam" id="PF12986">
    <property type="entry name" value="DUF3870"/>
    <property type="match status" value="1"/>
</dbReference>
<sequence length="111" mass="12210">MESNHIFLTGYAKLPQGITAKELYAVIAVGVVVDAKTSEIIDADCTLATALAKRIVKDLLVGLKLNELDKIEKNFKVHYFGSARKAILSAVKTCNEKYRQILDGADELIED</sequence>
<evidence type="ECO:0000259" key="1">
    <source>
        <dbReference type="Pfam" id="PF12986"/>
    </source>
</evidence>
<dbReference type="EMBL" id="JARYZI010000015">
    <property type="protein sequence ID" value="MDH8679724.1"/>
    <property type="molecule type" value="Genomic_DNA"/>
</dbReference>
<dbReference type="Proteomes" id="UP001158045">
    <property type="component" value="Unassembled WGS sequence"/>
</dbReference>
<protein>
    <submittedName>
        <fullName evidence="2">DUF3870 domain-containing protein</fullName>
    </submittedName>
</protein>
<reference evidence="2 3" key="1">
    <citation type="submission" date="2023-04" db="EMBL/GenBank/DDBJ databases">
        <title>Fusibacter bizertensis strain WBS, isolated from littoral bottom sediments of the Arctic seas - biochemical and genomic analysis.</title>
        <authorList>
            <person name="Brioukhanov A.L."/>
        </authorList>
    </citation>
    <scope>NUCLEOTIDE SEQUENCE [LARGE SCALE GENOMIC DNA]</scope>
    <source>
        <strain evidence="2 3">WBS</strain>
    </source>
</reference>